<feature type="chain" id="PRO_5039038936" description="Protein kinase domain-containing protein" evidence="10">
    <location>
        <begin position="23"/>
        <end position="598"/>
    </location>
</feature>
<protein>
    <recommendedName>
        <fullName evidence="11">Protein kinase domain-containing protein</fullName>
    </recommendedName>
</protein>
<dbReference type="InterPro" id="IPR032675">
    <property type="entry name" value="LRR_dom_sf"/>
</dbReference>
<dbReference type="EMBL" id="JAGGNH010000007">
    <property type="protein sequence ID" value="KAJ0966878.1"/>
    <property type="molecule type" value="Genomic_DNA"/>
</dbReference>
<dbReference type="PROSITE" id="PS50011">
    <property type="entry name" value="PROTEIN_KINASE_DOM"/>
    <property type="match status" value="1"/>
</dbReference>
<feature type="compositionally biased region" description="Low complexity" evidence="8">
    <location>
        <begin position="225"/>
        <end position="238"/>
    </location>
</feature>
<dbReference type="GO" id="GO:0005524">
    <property type="term" value="F:ATP binding"/>
    <property type="evidence" value="ECO:0007669"/>
    <property type="project" value="InterPro"/>
</dbReference>
<evidence type="ECO:0000256" key="3">
    <source>
        <dbReference type="ARBA" id="ARBA00022692"/>
    </source>
</evidence>
<sequence length="598" mass="67235">MNPYSKLTFFLILLLVLHVVASDEFFHEERDSLIQLRDSLSSIANLHSNWTGPPCHKDQSRWFGITCSNSHVTEIDLQGIELTGTLQSTALQSITFLTNLSLSNNALHGDLPTLKGLLNLSVVSFSKNRFSGSIPTEYVALSNISRLELQDNLLNGLIPRFEQASLIVFNVSFNFLQGKIPETSALQRFPNSSYRNNLELCGKPLEKACNVTPVPQTQDHDHPVSSTNQAPSSSPISSSTKSLEVWSLALIAMAAVMLPIILILCFLCYKRRQKKAIKLGYNHVGHTGKPKDDKKKTRNVELEFFSSEREVFDLDELLRSSAEMVGKGKLGITYKAMMESGSIVVVKRLKGMSGVTRNDFVHQMQMLGRLRHENLVEIITCYYSTEEKLVIYEHVPSGSLFQLLHGHEGEGKVHLNWEARRYIVKGIARGMAYLHHSLPIHQVPHGNLKSSNVLIDHNNSYPYYSPKITDFGLQQLAGQASTRKLAAGKSPEMSRGDGELTAKADVFCFGIVLLEMMTGKVPSENEEEVLEWVTMISDNKWSTGILDSELVVEKEKHMEMFKLVQIGLECVALQPETRPTMSEVVRRMEEMDEERTWL</sequence>
<dbReference type="GO" id="GO:0016020">
    <property type="term" value="C:membrane"/>
    <property type="evidence" value="ECO:0007669"/>
    <property type="project" value="UniProtKB-SubCell"/>
</dbReference>
<dbReference type="Proteomes" id="UP001085076">
    <property type="component" value="Miscellaneous, Linkage group lg07"/>
</dbReference>
<name>A0A9D5C5T3_9LILI</name>
<comment type="caution">
    <text evidence="12">The sequence shown here is derived from an EMBL/GenBank/DDBJ whole genome shotgun (WGS) entry which is preliminary data.</text>
</comment>
<evidence type="ECO:0000256" key="1">
    <source>
        <dbReference type="ARBA" id="ARBA00004167"/>
    </source>
</evidence>
<comment type="subcellular location">
    <subcellularLocation>
        <location evidence="1">Membrane</location>
        <topology evidence="1">Single-pass membrane protein</topology>
    </subcellularLocation>
</comment>
<keyword evidence="3 9" id="KW-0812">Transmembrane</keyword>
<dbReference type="SUPFAM" id="SSF56112">
    <property type="entry name" value="Protein kinase-like (PK-like)"/>
    <property type="match status" value="1"/>
</dbReference>
<dbReference type="AlphaFoldDB" id="A0A9D5C5T3"/>
<evidence type="ECO:0000313" key="13">
    <source>
        <dbReference type="Proteomes" id="UP001085076"/>
    </source>
</evidence>
<organism evidence="12 13">
    <name type="scientific">Dioscorea zingiberensis</name>
    <dbReference type="NCBI Taxonomy" id="325984"/>
    <lineage>
        <taxon>Eukaryota</taxon>
        <taxon>Viridiplantae</taxon>
        <taxon>Streptophyta</taxon>
        <taxon>Embryophyta</taxon>
        <taxon>Tracheophyta</taxon>
        <taxon>Spermatophyta</taxon>
        <taxon>Magnoliopsida</taxon>
        <taxon>Liliopsida</taxon>
        <taxon>Dioscoreales</taxon>
        <taxon>Dioscoreaceae</taxon>
        <taxon>Dioscorea</taxon>
    </lineage>
</organism>
<evidence type="ECO:0000256" key="4">
    <source>
        <dbReference type="ARBA" id="ARBA00022729"/>
    </source>
</evidence>
<keyword evidence="7 9" id="KW-0472">Membrane</keyword>
<reference evidence="12" key="1">
    <citation type="submission" date="2021-03" db="EMBL/GenBank/DDBJ databases">
        <authorList>
            <person name="Li Z."/>
            <person name="Yang C."/>
        </authorList>
    </citation>
    <scope>NUCLEOTIDE SEQUENCE</scope>
    <source>
        <strain evidence="12">Dzin_1.0</strain>
        <tissue evidence="12">Leaf</tissue>
    </source>
</reference>
<dbReference type="PANTHER" id="PTHR48007">
    <property type="entry name" value="LEUCINE-RICH REPEAT RECEPTOR-LIKE PROTEIN KINASE PXC1"/>
    <property type="match status" value="1"/>
</dbReference>
<feature type="domain" description="Protein kinase" evidence="11">
    <location>
        <begin position="319"/>
        <end position="598"/>
    </location>
</feature>
<evidence type="ECO:0000256" key="9">
    <source>
        <dbReference type="SAM" id="Phobius"/>
    </source>
</evidence>
<evidence type="ECO:0000256" key="5">
    <source>
        <dbReference type="ARBA" id="ARBA00022737"/>
    </source>
</evidence>
<dbReference type="Gene3D" id="3.30.200.20">
    <property type="entry name" value="Phosphorylase Kinase, domain 1"/>
    <property type="match status" value="1"/>
</dbReference>
<feature type="signal peptide" evidence="10">
    <location>
        <begin position="1"/>
        <end position="22"/>
    </location>
</feature>
<dbReference type="InterPro" id="IPR046959">
    <property type="entry name" value="PRK1-6/SRF4-like"/>
</dbReference>
<evidence type="ECO:0000256" key="7">
    <source>
        <dbReference type="ARBA" id="ARBA00023136"/>
    </source>
</evidence>
<dbReference type="FunFam" id="3.80.10.10:FF:000129">
    <property type="entry name" value="Leucine-rich repeat receptor-like kinase"/>
    <property type="match status" value="1"/>
</dbReference>
<dbReference type="PANTHER" id="PTHR48007:SF40">
    <property type="entry name" value="SERINE-THREONINE_TYROSINE-PROTEIN KINASE CATALYTIC DOMAIN-CONTAINING PROTEIN"/>
    <property type="match status" value="1"/>
</dbReference>
<feature type="transmembrane region" description="Helical" evidence="9">
    <location>
        <begin position="245"/>
        <end position="269"/>
    </location>
</feature>
<dbReference type="GO" id="GO:0004672">
    <property type="term" value="F:protein kinase activity"/>
    <property type="evidence" value="ECO:0007669"/>
    <property type="project" value="InterPro"/>
</dbReference>
<evidence type="ECO:0000256" key="8">
    <source>
        <dbReference type="SAM" id="MobiDB-lite"/>
    </source>
</evidence>
<evidence type="ECO:0000256" key="10">
    <source>
        <dbReference type="SAM" id="SignalP"/>
    </source>
</evidence>
<evidence type="ECO:0000313" key="12">
    <source>
        <dbReference type="EMBL" id="KAJ0966878.1"/>
    </source>
</evidence>
<feature type="region of interest" description="Disordered" evidence="8">
    <location>
        <begin position="212"/>
        <end position="238"/>
    </location>
</feature>
<gene>
    <name evidence="12" type="ORF">J5N97_023795</name>
</gene>
<keyword evidence="6 9" id="KW-1133">Transmembrane helix</keyword>
<dbReference type="Pfam" id="PF00069">
    <property type="entry name" value="Pkinase"/>
    <property type="match status" value="1"/>
</dbReference>
<dbReference type="SUPFAM" id="SSF52058">
    <property type="entry name" value="L domain-like"/>
    <property type="match status" value="1"/>
</dbReference>
<proteinExistence type="predicted"/>
<dbReference type="InterPro" id="IPR000719">
    <property type="entry name" value="Prot_kinase_dom"/>
</dbReference>
<evidence type="ECO:0000259" key="11">
    <source>
        <dbReference type="PROSITE" id="PS50011"/>
    </source>
</evidence>
<dbReference type="Pfam" id="PF08263">
    <property type="entry name" value="LRRNT_2"/>
    <property type="match status" value="1"/>
</dbReference>
<dbReference type="OrthoDB" id="772719at2759"/>
<dbReference type="InterPro" id="IPR013210">
    <property type="entry name" value="LRR_N_plant-typ"/>
</dbReference>
<evidence type="ECO:0000256" key="6">
    <source>
        <dbReference type="ARBA" id="ARBA00022989"/>
    </source>
</evidence>
<keyword evidence="13" id="KW-1185">Reference proteome</keyword>
<keyword evidence="5" id="KW-0677">Repeat</keyword>
<accession>A0A9D5C5T3</accession>
<reference evidence="12" key="2">
    <citation type="journal article" date="2022" name="Hortic Res">
        <title>The genome of Dioscorea zingiberensis sheds light on the biosynthesis, origin and evolution of the medicinally important diosgenin saponins.</title>
        <authorList>
            <person name="Li Y."/>
            <person name="Tan C."/>
            <person name="Li Z."/>
            <person name="Guo J."/>
            <person name="Li S."/>
            <person name="Chen X."/>
            <person name="Wang C."/>
            <person name="Dai X."/>
            <person name="Yang H."/>
            <person name="Song W."/>
            <person name="Hou L."/>
            <person name="Xu J."/>
            <person name="Tong Z."/>
            <person name="Xu A."/>
            <person name="Yuan X."/>
            <person name="Wang W."/>
            <person name="Yang Q."/>
            <person name="Chen L."/>
            <person name="Sun Z."/>
            <person name="Wang K."/>
            <person name="Pan B."/>
            <person name="Chen J."/>
            <person name="Bao Y."/>
            <person name="Liu F."/>
            <person name="Qi X."/>
            <person name="Gang D.R."/>
            <person name="Wen J."/>
            <person name="Li J."/>
        </authorList>
    </citation>
    <scope>NUCLEOTIDE SEQUENCE</scope>
    <source>
        <strain evidence="12">Dzin_1.0</strain>
    </source>
</reference>
<keyword evidence="4 10" id="KW-0732">Signal</keyword>
<evidence type="ECO:0000256" key="2">
    <source>
        <dbReference type="ARBA" id="ARBA00022614"/>
    </source>
</evidence>
<keyword evidence="2" id="KW-0433">Leucine-rich repeat</keyword>
<dbReference type="Gene3D" id="1.10.510.10">
    <property type="entry name" value="Transferase(Phosphotransferase) domain 1"/>
    <property type="match status" value="1"/>
</dbReference>
<dbReference type="Gene3D" id="3.80.10.10">
    <property type="entry name" value="Ribonuclease Inhibitor"/>
    <property type="match status" value="1"/>
</dbReference>
<dbReference type="InterPro" id="IPR011009">
    <property type="entry name" value="Kinase-like_dom_sf"/>
</dbReference>